<dbReference type="PANTHER" id="PTHR34584:SF1">
    <property type="entry name" value="NA(+)_H(+) ANTIPORTER SUBUNIT E1"/>
    <property type="match status" value="1"/>
</dbReference>
<proteinExistence type="inferred from homology"/>
<evidence type="ECO:0000313" key="10">
    <source>
        <dbReference type="Proteomes" id="UP000626180"/>
    </source>
</evidence>
<keyword evidence="10" id="KW-1185">Reference proteome</keyword>
<keyword evidence="4" id="KW-0812">Transmembrane</keyword>
<dbReference type="AlphaFoldDB" id="A0A2X2D5E6"/>
<dbReference type="RefSeq" id="WP_010799054.1">
    <property type="nucleotide sequence ID" value="NZ_CP069263.1"/>
</dbReference>
<organism evidence="8 9">
    <name type="scientific">Pseudomonas luteola</name>
    <dbReference type="NCBI Taxonomy" id="47886"/>
    <lineage>
        <taxon>Bacteria</taxon>
        <taxon>Pseudomonadati</taxon>
        <taxon>Pseudomonadota</taxon>
        <taxon>Gammaproteobacteria</taxon>
        <taxon>Pseudomonadales</taxon>
        <taxon>Pseudomonadaceae</taxon>
        <taxon>Pseudomonas</taxon>
    </lineage>
</organism>
<dbReference type="EMBL" id="JADMCD010000005">
    <property type="protein sequence ID" value="MBF8641293.1"/>
    <property type="molecule type" value="Genomic_DNA"/>
</dbReference>
<comment type="similarity">
    <text evidence="2">Belongs to the CPA3 antiporters (TC 2.A.63) subunit E family.</text>
</comment>
<evidence type="ECO:0000256" key="1">
    <source>
        <dbReference type="ARBA" id="ARBA00004651"/>
    </source>
</evidence>
<dbReference type="Proteomes" id="UP000626180">
    <property type="component" value="Unassembled WGS sequence"/>
</dbReference>
<keyword evidence="5" id="KW-1133">Transmembrane helix</keyword>
<evidence type="ECO:0000256" key="2">
    <source>
        <dbReference type="ARBA" id="ARBA00006228"/>
    </source>
</evidence>
<accession>A0A2X2D5E6</accession>
<dbReference type="Proteomes" id="UP000250443">
    <property type="component" value="Unassembled WGS sequence"/>
</dbReference>
<evidence type="ECO:0000256" key="5">
    <source>
        <dbReference type="ARBA" id="ARBA00022989"/>
    </source>
</evidence>
<reference evidence="7 10" key="2">
    <citation type="submission" date="2020-10" db="EMBL/GenBank/DDBJ databases">
        <title>Genome sequences of Pseudomonas isolates.</title>
        <authorList>
            <person name="Wessels L."/>
            <person name="Reich F."/>
            <person name="Hammerl J."/>
        </authorList>
    </citation>
    <scope>NUCLEOTIDE SEQUENCE [LARGE SCALE GENOMIC DNA]</scope>
    <source>
        <strain evidence="7 10">20-MO00624-0</strain>
    </source>
</reference>
<dbReference type="GO" id="GO:0005886">
    <property type="term" value="C:plasma membrane"/>
    <property type="evidence" value="ECO:0007669"/>
    <property type="project" value="UniProtKB-SubCell"/>
</dbReference>
<sequence>MSRLFPHPWLSAVLVVLWLLLVNSISLGSWIMGLFLGWAIPRLCTRMWFENARPQHGWLTVKLLLRVTRDALVANIQVAVLVLGPTRRLNPIFVEVPVDIRDDLGLTLLMSIISLTPGTVSAELNEDHSLILVHALNEEDPAQLIRSIKTRYEQPLMEIFPC</sequence>
<keyword evidence="3" id="KW-1003">Cell membrane</keyword>
<name>A0A2X2D5E6_PSELU</name>
<evidence type="ECO:0000256" key="6">
    <source>
        <dbReference type="ARBA" id="ARBA00023136"/>
    </source>
</evidence>
<evidence type="ECO:0000256" key="3">
    <source>
        <dbReference type="ARBA" id="ARBA00022475"/>
    </source>
</evidence>
<dbReference type="EMBL" id="UAUF01000015">
    <property type="protein sequence ID" value="SPZ16342.1"/>
    <property type="molecule type" value="Genomic_DNA"/>
</dbReference>
<dbReference type="GO" id="GO:0008324">
    <property type="term" value="F:monoatomic cation transmembrane transporter activity"/>
    <property type="evidence" value="ECO:0007669"/>
    <property type="project" value="InterPro"/>
</dbReference>
<reference evidence="8 9" key="1">
    <citation type="submission" date="2018-06" db="EMBL/GenBank/DDBJ databases">
        <authorList>
            <consortium name="Pathogen Informatics"/>
            <person name="Doyle S."/>
        </authorList>
    </citation>
    <scope>NUCLEOTIDE SEQUENCE [LARGE SCALE GENOMIC DNA]</scope>
    <source>
        <strain evidence="8 9">NCTC11842</strain>
    </source>
</reference>
<evidence type="ECO:0000256" key="4">
    <source>
        <dbReference type="ARBA" id="ARBA00022692"/>
    </source>
</evidence>
<evidence type="ECO:0000313" key="9">
    <source>
        <dbReference type="Proteomes" id="UP000250443"/>
    </source>
</evidence>
<keyword evidence="6" id="KW-0472">Membrane</keyword>
<dbReference type="PIRSF" id="PIRSF019239">
    <property type="entry name" value="MrpE"/>
    <property type="match status" value="1"/>
</dbReference>
<evidence type="ECO:0000313" key="8">
    <source>
        <dbReference type="EMBL" id="SPZ16342.1"/>
    </source>
</evidence>
<gene>
    <name evidence="8" type="primary">mrpE</name>
    <name evidence="7" type="ORF">IRZ65_11420</name>
    <name evidence="8" type="ORF">NCTC11842_05373</name>
</gene>
<dbReference type="PANTHER" id="PTHR34584">
    <property type="entry name" value="NA(+)/H(+) ANTIPORTER SUBUNIT E1"/>
    <property type="match status" value="1"/>
</dbReference>
<protein>
    <submittedName>
        <fullName evidence="8">Cation antiporter</fullName>
    </submittedName>
    <submittedName>
        <fullName evidence="7">Na+/H+ antiporter subunit E</fullName>
    </submittedName>
</protein>
<comment type="subcellular location">
    <subcellularLocation>
        <location evidence="1">Cell membrane</location>
        <topology evidence="1">Multi-pass membrane protein</topology>
    </subcellularLocation>
</comment>
<dbReference type="InterPro" id="IPR002758">
    <property type="entry name" value="Cation_antiport_E"/>
</dbReference>
<dbReference type="NCBIfam" id="NF006518">
    <property type="entry name" value="PRK08965.1-2"/>
    <property type="match status" value="1"/>
</dbReference>
<dbReference type="Pfam" id="PF01899">
    <property type="entry name" value="MNHE"/>
    <property type="match status" value="1"/>
</dbReference>
<evidence type="ECO:0000313" key="7">
    <source>
        <dbReference type="EMBL" id="MBF8641293.1"/>
    </source>
</evidence>